<dbReference type="RefSeq" id="WP_269422255.1">
    <property type="nucleotide sequence ID" value="NZ_JAPWGY010000001.1"/>
</dbReference>
<feature type="chain" id="PRO_5045563922" description="Lipoprotein" evidence="1">
    <location>
        <begin position="24"/>
        <end position="242"/>
    </location>
</feature>
<name>A0ABT4LG34_9PROT</name>
<dbReference type="EMBL" id="JAPWGY010000001">
    <property type="protein sequence ID" value="MCZ4280064.1"/>
    <property type="molecule type" value="Genomic_DNA"/>
</dbReference>
<dbReference type="Proteomes" id="UP001069802">
    <property type="component" value="Unassembled WGS sequence"/>
</dbReference>
<sequence length="242" mass="27791">MKKLVLMVVVSLFLSACVTTQQKAEYTQGQEFEDFIVAGSREVQIPLPEGKWVLAGQGIETNDVSTRFQSFVLIQTENDVLSKIVNFTVSIDQARWGYVFGKICERKDVLFVEKKGNYAGRSQDCTVIQHWVTTAGSEDPQEWIQADRYMDENLISRPKNILVTQYRKVTREHYLNLVYGANPELDGFAAPVSDEWEMSPWHKDRYLKSPDREKYVEDLIGWAKEWDAKVDAGIKRQLASVN</sequence>
<evidence type="ECO:0000313" key="3">
    <source>
        <dbReference type="Proteomes" id="UP001069802"/>
    </source>
</evidence>
<keyword evidence="1" id="KW-0732">Signal</keyword>
<reference evidence="2" key="1">
    <citation type="submission" date="2022-12" db="EMBL/GenBank/DDBJ databases">
        <title>Bacterial isolates from different developmental stages of Nematostella vectensis.</title>
        <authorList>
            <person name="Fraune S."/>
        </authorList>
    </citation>
    <scope>NUCLEOTIDE SEQUENCE</scope>
    <source>
        <strain evidence="2">G21630-S1</strain>
    </source>
</reference>
<evidence type="ECO:0000313" key="2">
    <source>
        <dbReference type="EMBL" id="MCZ4280064.1"/>
    </source>
</evidence>
<organism evidence="2 3">
    <name type="scientific">Kiloniella laminariae</name>
    <dbReference type="NCBI Taxonomy" id="454162"/>
    <lineage>
        <taxon>Bacteria</taxon>
        <taxon>Pseudomonadati</taxon>
        <taxon>Pseudomonadota</taxon>
        <taxon>Alphaproteobacteria</taxon>
        <taxon>Rhodospirillales</taxon>
        <taxon>Kiloniellaceae</taxon>
        <taxon>Kiloniella</taxon>
    </lineage>
</organism>
<protein>
    <recommendedName>
        <fullName evidence="4">Lipoprotein</fullName>
    </recommendedName>
</protein>
<proteinExistence type="predicted"/>
<evidence type="ECO:0000256" key="1">
    <source>
        <dbReference type="SAM" id="SignalP"/>
    </source>
</evidence>
<comment type="caution">
    <text evidence="2">The sequence shown here is derived from an EMBL/GenBank/DDBJ whole genome shotgun (WGS) entry which is preliminary data.</text>
</comment>
<dbReference type="PROSITE" id="PS51257">
    <property type="entry name" value="PROKAR_LIPOPROTEIN"/>
    <property type="match status" value="1"/>
</dbReference>
<gene>
    <name evidence="2" type="ORF">O4H49_04700</name>
</gene>
<keyword evidence="3" id="KW-1185">Reference proteome</keyword>
<evidence type="ECO:0008006" key="4">
    <source>
        <dbReference type="Google" id="ProtNLM"/>
    </source>
</evidence>
<accession>A0ABT4LG34</accession>
<feature type="signal peptide" evidence="1">
    <location>
        <begin position="1"/>
        <end position="23"/>
    </location>
</feature>